<dbReference type="Proteomes" id="UP000606974">
    <property type="component" value="Unassembled WGS sequence"/>
</dbReference>
<evidence type="ECO:0000313" key="3">
    <source>
        <dbReference type="EMBL" id="KAF7507820.1"/>
    </source>
</evidence>
<keyword evidence="4" id="KW-1185">Reference proteome</keyword>
<sequence length="89" mass="8981">MHISTLILLGATTIQASVLVERAVENGPCTGAPAVHPAYASPLPNVLLTAESTSATLVPASPTTLSAVRKPPAAQAGTAVSRRLAVERA</sequence>
<dbReference type="EMBL" id="JAACFV010000063">
    <property type="protein sequence ID" value="KAF7507820.1"/>
    <property type="molecule type" value="Genomic_DNA"/>
</dbReference>
<evidence type="ECO:0000256" key="2">
    <source>
        <dbReference type="SAM" id="SignalP"/>
    </source>
</evidence>
<gene>
    <name evidence="3" type="ORF">GJ744_010121</name>
</gene>
<keyword evidence="2" id="KW-0732">Signal</keyword>
<feature type="region of interest" description="Disordered" evidence="1">
    <location>
        <begin position="68"/>
        <end position="89"/>
    </location>
</feature>
<proteinExistence type="predicted"/>
<protein>
    <submittedName>
        <fullName evidence="3">Uncharacterized protein</fullName>
    </submittedName>
</protein>
<accession>A0A8H7E412</accession>
<organism evidence="3 4">
    <name type="scientific">Endocarpon pusillum</name>
    <dbReference type="NCBI Taxonomy" id="364733"/>
    <lineage>
        <taxon>Eukaryota</taxon>
        <taxon>Fungi</taxon>
        <taxon>Dikarya</taxon>
        <taxon>Ascomycota</taxon>
        <taxon>Pezizomycotina</taxon>
        <taxon>Eurotiomycetes</taxon>
        <taxon>Chaetothyriomycetidae</taxon>
        <taxon>Verrucariales</taxon>
        <taxon>Verrucariaceae</taxon>
        <taxon>Endocarpon</taxon>
    </lineage>
</organism>
<comment type="caution">
    <text evidence="3">The sequence shown here is derived from an EMBL/GenBank/DDBJ whole genome shotgun (WGS) entry which is preliminary data.</text>
</comment>
<evidence type="ECO:0000313" key="4">
    <source>
        <dbReference type="Proteomes" id="UP000606974"/>
    </source>
</evidence>
<feature type="signal peptide" evidence="2">
    <location>
        <begin position="1"/>
        <end position="16"/>
    </location>
</feature>
<reference evidence="3" key="1">
    <citation type="submission" date="2020-02" db="EMBL/GenBank/DDBJ databases">
        <authorList>
            <person name="Palmer J.M."/>
        </authorList>
    </citation>
    <scope>NUCLEOTIDE SEQUENCE</scope>
    <source>
        <strain evidence="3">EPUS1.4</strain>
        <tissue evidence="3">Thallus</tissue>
    </source>
</reference>
<evidence type="ECO:0000256" key="1">
    <source>
        <dbReference type="SAM" id="MobiDB-lite"/>
    </source>
</evidence>
<dbReference type="AlphaFoldDB" id="A0A8H7E412"/>
<feature type="chain" id="PRO_5034981684" evidence="2">
    <location>
        <begin position="17"/>
        <end position="89"/>
    </location>
</feature>
<name>A0A8H7E412_9EURO</name>